<sequence length="147" mass="16364">MYVTSITAVAANGSSTSYVYKNANIEASNPTALACAILYTFSNVTDSLCSTPKHTNGDGVKRRRCHTRRLCPHRSSANVTTPPGEGDDERDPAQPRRGNAQASRPPPLPSRAPTRLHPRFRRTRDHRAFHHRRRCLHDPPSRSKDSP</sequence>
<protein>
    <submittedName>
        <fullName evidence="2">Uncharacterized protein</fullName>
    </submittedName>
</protein>
<evidence type="ECO:0000256" key="1">
    <source>
        <dbReference type="SAM" id="MobiDB-lite"/>
    </source>
</evidence>
<gene>
    <name evidence="2" type="ORF">BE221DRAFT_65221</name>
</gene>
<reference evidence="2" key="1">
    <citation type="submission" date="2017-04" db="EMBL/GenBank/DDBJ databases">
        <title>Population genomics of picophytoplankton unveils novel chromosome hypervariability.</title>
        <authorList>
            <consortium name="DOE Joint Genome Institute"/>
            <person name="Blanc-Mathieu R."/>
            <person name="Krasovec M."/>
            <person name="Hebrard M."/>
            <person name="Yau S."/>
            <person name="Desgranges E."/>
            <person name="Martin J."/>
            <person name="Schackwitz W."/>
            <person name="Kuo A."/>
            <person name="Salin G."/>
            <person name="Donnadieu C."/>
            <person name="Desdevises Y."/>
            <person name="Sanchez-Ferandin S."/>
            <person name="Moreau H."/>
            <person name="Rivals E."/>
            <person name="Grigoriev I.V."/>
            <person name="Grimsley N."/>
            <person name="Eyre-Walker A."/>
            <person name="Piganeau G."/>
        </authorList>
    </citation>
    <scope>NUCLEOTIDE SEQUENCE [LARGE SCALE GENOMIC DNA]</scope>
    <source>
        <strain evidence="2">RCC 1115</strain>
    </source>
</reference>
<dbReference type="Proteomes" id="UP000195557">
    <property type="component" value="Unassembled WGS sequence"/>
</dbReference>
<dbReference type="EMBL" id="KZ155771">
    <property type="protein sequence ID" value="OUS49196.1"/>
    <property type="molecule type" value="Genomic_DNA"/>
</dbReference>
<feature type="compositionally biased region" description="Basic and acidic residues" evidence="1">
    <location>
        <begin position="136"/>
        <end position="147"/>
    </location>
</feature>
<accession>A0A1Y5IHZ9</accession>
<name>A0A1Y5IHZ9_OSTTA</name>
<dbReference type="AlphaFoldDB" id="A0A1Y5IHZ9"/>
<feature type="compositionally biased region" description="Basic residues" evidence="1">
    <location>
        <begin position="114"/>
        <end position="135"/>
    </location>
</feature>
<evidence type="ECO:0000313" key="2">
    <source>
        <dbReference type="EMBL" id="OUS49196.1"/>
    </source>
</evidence>
<organism evidence="2">
    <name type="scientific">Ostreococcus tauri</name>
    <name type="common">Marine green alga</name>
    <dbReference type="NCBI Taxonomy" id="70448"/>
    <lineage>
        <taxon>Eukaryota</taxon>
        <taxon>Viridiplantae</taxon>
        <taxon>Chlorophyta</taxon>
        <taxon>Mamiellophyceae</taxon>
        <taxon>Mamiellales</taxon>
        <taxon>Bathycoccaceae</taxon>
        <taxon>Ostreococcus</taxon>
    </lineage>
</organism>
<feature type="region of interest" description="Disordered" evidence="1">
    <location>
        <begin position="69"/>
        <end position="147"/>
    </location>
</feature>
<proteinExistence type="predicted"/>